<dbReference type="GO" id="GO:0090307">
    <property type="term" value="P:mitotic spindle assembly"/>
    <property type="evidence" value="ECO:0007669"/>
    <property type="project" value="TreeGrafter"/>
</dbReference>
<dbReference type="AlphaFoldDB" id="A0AB40BGV3"/>
<evidence type="ECO:0000313" key="3">
    <source>
        <dbReference type="RefSeq" id="XP_039126563.1"/>
    </source>
</evidence>
<organism evidence="2 3">
    <name type="scientific">Dioscorea cayennensis subsp. rotundata</name>
    <name type="common">White Guinea yam</name>
    <name type="synonym">Dioscorea rotundata</name>
    <dbReference type="NCBI Taxonomy" id="55577"/>
    <lineage>
        <taxon>Eukaryota</taxon>
        <taxon>Viridiplantae</taxon>
        <taxon>Streptophyta</taxon>
        <taxon>Embryophyta</taxon>
        <taxon>Tracheophyta</taxon>
        <taxon>Spermatophyta</taxon>
        <taxon>Magnoliopsida</taxon>
        <taxon>Liliopsida</taxon>
        <taxon>Dioscoreales</taxon>
        <taxon>Dioscoreaceae</taxon>
        <taxon>Dioscorea</taxon>
    </lineage>
</organism>
<dbReference type="Pfam" id="PF12214">
    <property type="entry name" value="TPX2_importin"/>
    <property type="match status" value="1"/>
</dbReference>
<dbReference type="PANTHER" id="PTHR14326:SF15">
    <property type="entry name" value="OS06G0130200 PROTEIN"/>
    <property type="match status" value="1"/>
</dbReference>
<accession>A0AB40BGV3</accession>
<dbReference type="InterPro" id="IPR027330">
    <property type="entry name" value="TPX2_central_dom"/>
</dbReference>
<evidence type="ECO:0000259" key="1">
    <source>
        <dbReference type="Pfam" id="PF12214"/>
    </source>
</evidence>
<reference evidence="2" key="1">
    <citation type="submission" date="2025-05" db="UniProtKB">
        <authorList>
            <consortium name="RefSeq"/>
        </authorList>
    </citation>
    <scope>NUCLEOTIDE SEQUENCE [LARGE SCALE GENOMIC DNA]</scope>
</reference>
<name>A0AB40BGV3_DIOCR</name>
<gene>
    <name evidence="3" type="primary">LOC120262497</name>
</gene>
<dbReference type="InterPro" id="IPR009675">
    <property type="entry name" value="TPX2_fam"/>
</dbReference>
<reference evidence="3" key="2">
    <citation type="submission" date="2025-08" db="UniProtKB">
        <authorList>
            <consortium name="RefSeq"/>
        </authorList>
    </citation>
    <scope>IDENTIFICATION</scope>
</reference>
<feature type="domain" description="TPX2 central" evidence="1">
    <location>
        <begin position="227"/>
        <end position="412"/>
    </location>
</feature>
<dbReference type="GO" id="GO:0005880">
    <property type="term" value="C:nuclear microtubule"/>
    <property type="evidence" value="ECO:0007669"/>
    <property type="project" value="TreeGrafter"/>
</dbReference>
<proteinExistence type="predicted"/>
<dbReference type="RefSeq" id="XP_039126563.1">
    <property type="nucleotide sequence ID" value="XM_039270629.1"/>
</dbReference>
<evidence type="ECO:0000313" key="2">
    <source>
        <dbReference type="Proteomes" id="UP001515500"/>
    </source>
</evidence>
<keyword evidence="2" id="KW-1185">Reference proteome</keyword>
<dbReference type="GO" id="GO:0060236">
    <property type="term" value="P:regulation of mitotic spindle organization"/>
    <property type="evidence" value="ECO:0007669"/>
    <property type="project" value="InterPro"/>
</dbReference>
<dbReference type="GO" id="GO:0008017">
    <property type="term" value="F:microtubule binding"/>
    <property type="evidence" value="ECO:0007669"/>
    <property type="project" value="TreeGrafter"/>
</dbReference>
<sequence>MDFEMGEADGGAVEVDFLCVEVDLDYEFDAARFFDFCRAESDMEFREAELWFESAGSYPPSPFIATMKAWTDVAGENVNTLPKYKDEDKSNTLIIQGEFNMGVEYSELDKKDKGLGVHRHTSQSMRKGMKKSFAAGPFLRGSTLMKPTASQLAKQNKPQEVKNSSESFLRHQKLLVGKSEKSSEDPFGNVYQAAKRQKLEGGHLFKVADSKQQMDLIHKVPQKNSRLKLTIPREPELETAQRAQRVRIQVHRTKTANPTQDGMTPASSAFKARPLNRKILEAPSLPLHQKSKPQLGVDNSSSHIMQHSCIYDEFKLMTSERAIQHSLAAPSSIANSCASNCASEICSVGSRRLPCQHSSTLQLQKSAKLDGSGVVAKFKARPLEKKIFSSKGDIGVFRSIKQETTTPKEFNFETNKRLQQNPPIDLFSKLSLNSEAQQSNASLVIISQSIPVINKGSKENIIKLPRQEPKRETFRNFEGQCTQAGSAVSSSFRTQANTFRSLGIR</sequence>
<dbReference type="Proteomes" id="UP001515500">
    <property type="component" value="Chromosome 1"/>
</dbReference>
<dbReference type="GO" id="GO:0030295">
    <property type="term" value="F:protein kinase activator activity"/>
    <property type="evidence" value="ECO:0007669"/>
    <property type="project" value="TreeGrafter"/>
</dbReference>
<dbReference type="GO" id="GO:0005819">
    <property type="term" value="C:spindle"/>
    <property type="evidence" value="ECO:0007669"/>
    <property type="project" value="InterPro"/>
</dbReference>
<dbReference type="GeneID" id="120262497"/>
<protein>
    <submittedName>
        <fullName evidence="3">Protein TPX2-like</fullName>
    </submittedName>
</protein>
<dbReference type="PANTHER" id="PTHR14326">
    <property type="entry name" value="TARGETING PROTEIN FOR XKLP2"/>
    <property type="match status" value="1"/>
</dbReference>